<name>A0A926NV02_9SPHI</name>
<evidence type="ECO:0008006" key="4">
    <source>
        <dbReference type="Google" id="ProtNLM"/>
    </source>
</evidence>
<dbReference type="EMBL" id="JACWMX010000009">
    <property type="protein sequence ID" value="MBD1395077.1"/>
    <property type="molecule type" value="Genomic_DNA"/>
</dbReference>
<gene>
    <name evidence="2" type="ORF">IDJ76_18370</name>
</gene>
<dbReference type="RefSeq" id="WP_191165347.1">
    <property type="nucleotide sequence ID" value="NZ_JACWMX010000009.1"/>
</dbReference>
<organism evidence="2 3">
    <name type="scientific">Mucilaginibacter glaciei</name>
    <dbReference type="NCBI Taxonomy" id="2772109"/>
    <lineage>
        <taxon>Bacteria</taxon>
        <taxon>Pseudomonadati</taxon>
        <taxon>Bacteroidota</taxon>
        <taxon>Sphingobacteriia</taxon>
        <taxon>Sphingobacteriales</taxon>
        <taxon>Sphingobacteriaceae</taxon>
        <taxon>Mucilaginibacter</taxon>
    </lineage>
</organism>
<keyword evidence="3" id="KW-1185">Reference proteome</keyword>
<evidence type="ECO:0000313" key="2">
    <source>
        <dbReference type="EMBL" id="MBD1395077.1"/>
    </source>
</evidence>
<dbReference type="SUPFAM" id="SSF54427">
    <property type="entry name" value="NTF2-like"/>
    <property type="match status" value="1"/>
</dbReference>
<accession>A0A926NV02</accession>
<protein>
    <recommendedName>
        <fullName evidence="4">DUF4440 domain-containing protein</fullName>
    </recommendedName>
</protein>
<dbReference type="Gene3D" id="3.10.450.50">
    <property type="match status" value="2"/>
</dbReference>
<feature type="signal peptide" evidence="1">
    <location>
        <begin position="1"/>
        <end position="25"/>
    </location>
</feature>
<sequence length="319" mass="35231">MKKINNIPKWITSIAMLLVASMAVAQVPPAGKYDTTSYPDDRKAIEKLIANDGDDQYLNDDYVSVSPDGKVYYGAEAWKQSLKGLKFKSIKPVPGTSILRIYNADAAVRNVIFDVSVITPKGDDALKLIVRETYVKQNGKWHIVGGQGTRMMSQEEQASLSLGSSVKPSYDAAPFTPPAGKYNTTNYPAERKAIEALRMLPDSATHLNDDYIAVGPEGRISYGLKQWQEGFATTAVKFKGVTPLWGSCFMRVYNGDTAVKNIIADVLFDTPKGDQYITVIRTETYIKQNGKWYFVGGQGTRKATAEEKENMGVKVSEKN</sequence>
<feature type="chain" id="PRO_5037564215" description="DUF4440 domain-containing protein" evidence="1">
    <location>
        <begin position="26"/>
        <end position="319"/>
    </location>
</feature>
<evidence type="ECO:0000256" key="1">
    <source>
        <dbReference type="SAM" id="SignalP"/>
    </source>
</evidence>
<reference evidence="2" key="1">
    <citation type="submission" date="2020-09" db="EMBL/GenBank/DDBJ databases">
        <title>Novel species of Mucilaginibacter isolated from a glacier on the Tibetan Plateau.</title>
        <authorList>
            <person name="Liu Q."/>
            <person name="Xin Y.-H."/>
        </authorList>
    </citation>
    <scope>NUCLEOTIDE SEQUENCE</scope>
    <source>
        <strain evidence="2">ZB1P21</strain>
    </source>
</reference>
<evidence type="ECO:0000313" key="3">
    <source>
        <dbReference type="Proteomes" id="UP000619078"/>
    </source>
</evidence>
<dbReference type="Proteomes" id="UP000619078">
    <property type="component" value="Unassembled WGS sequence"/>
</dbReference>
<proteinExistence type="predicted"/>
<keyword evidence="1" id="KW-0732">Signal</keyword>
<dbReference type="InterPro" id="IPR032710">
    <property type="entry name" value="NTF2-like_dom_sf"/>
</dbReference>
<dbReference type="AlphaFoldDB" id="A0A926NV02"/>
<comment type="caution">
    <text evidence="2">The sequence shown here is derived from an EMBL/GenBank/DDBJ whole genome shotgun (WGS) entry which is preliminary data.</text>
</comment>